<name>A0A6D2J5C0_9BRAS</name>
<dbReference type="PANTHER" id="PTHR14379:SF45">
    <property type="entry name" value="NYN DOMAIN-CONTAINING PROTEIN"/>
    <property type="match status" value="1"/>
</dbReference>
<feature type="compositionally biased region" description="Pro residues" evidence="1">
    <location>
        <begin position="370"/>
        <end position="380"/>
    </location>
</feature>
<dbReference type="EMBL" id="CACVBM020001123">
    <property type="protein sequence ID" value="CAA7032561.1"/>
    <property type="molecule type" value="Genomic_DNA"/>
</dbReference>
<dbReference type="InterPro" id="IPR024768">
    <property type="entry name" value="Marf1"/>
</dbReference>
<gene>
    <name evidence="2" type="ORF">MERR_LOCUS19796</name>
</gene>
<accession>A0A6D2J5C0</accession>
<protein>
    <recommendedName>
        <fullName evidence="4">NYN domain-containing protein</fullName>
    </recommendedName>
</protein>
<proteinExistence type="predicted"/>
<dbReference type="PANTHER" id="PTHR14379">
    <property type="entry name" value="LIMKAIN B LKAP"/>
    <property type="match status" value="1"/>
</dbReference>
<dbReference type="AlphaFoldDB" id="A0A6D2J5C0"/>
<feature type="region of interest" description="Disordered" evidence="1">
    <location>
        <begin position="367"/>
        <end position="387"/>
    </location>
</feature>
<keyword evidence="3" id="KW-1185">Reference proteome</keyword>
<evidence type="ECO:0008006" key="4">
    <source>
        <dbReference type="Google" id="ProtNLM"/>
    </source>
</evidence>
<evidence type="ECO:0000313" key="2">
    <source>
        <dbReference type="EMBL" id="CAA7032561.1"/>
    </source>
</evidence>
<reference evidence="2" key="1">
    <citation type="submission" date="2020-01" db="EMBL/GenBank/DDBJ databases">
        <authorList>
            <person name="Mishra B."/>
        </authorList>
    </citation>
    <scope>NUCLEOTIDE SEQUENCE [LARGE SCALE GENOMIC DNA]</scope>
</reference>
<comment type="caution">
    <text evidence="2">The sequence shown here is derived from an EMBL/GenBank/DDBJ whole genome shotgun (WGS) entry which is preliminary data.</text>
</comment>
<dbReference type="CDD" id="cd10910">
    <property type="entry name" value="PIN_limkain_b1_N_like"/>
    <property type="match status" value="1"/>
</dbReference>
<evidence type="ECO:0000256" key="1">
    <source>
        <dbReference type="SAM" id="MobiDB-lite"/>
    </source>
</evidence>
<dbReference type="Proteomes" id="UP000467841">
    <property type="component" value="Unassembled WGS sequence"/>
</dbReference>
<dbReference type="GO" id="GO:0005777">
    <property type="term" value="C:peroxisome"/>
    <property type="evidence" value="ECO:0007669"/>
    <property type="project" value="InterPro"/>
</dbReference>
<evidence type="ECO:0000313" key="3">
    <source>
        <dbReference type="Proteomes" id="UP000467841"/>
    </source>
</evidence>
<dbReference type="GO" id="GO:0010468">
    <property type="term" value="P:regulation of gene expression"/>
    <property type="evidence" value="ECO:0007669"/>
    <property type="project" value="InterPro"/>
</dbReference>
<organism evidence="2 3">
    <name type="scientific">Microthlaspi erraticum</name>
    <dbReference type="NCBI Taxonomy" id="1685480"/>
    <lineage>
        <taxon>Eukaryota</taxon>
        <taxon>Viridiplantae</taxon>
        <taxon>Streptophyta</taxon>
        <taxon>Embryophyta</taxon>
        <taxon>Tracheophyta</taxon>
        <taxon>Spermatophyta</taxon>
        <taxon>Magnoliopsida</taxon>
        <taxon>eudicotyledons</taxon>
        <taxon>Gunneridae</taxon>
        <taxon>Pentapetalae</taxon>
        <taxon>rosids</taxon>
        <taxon>malvids</taxon>
        <taxon>Brassicales</taxon>
        <taxon>Brassicaceae</taxon>
        <taxon>Coluteocarpeae</taxon>
        <taxon>Microthlaspi</taxon>
    </lineage>
</organism>
<sequence>MTIYIYTDADTHVLWDIVDFPLSDEGEIDLFYDNVHSALKKEGYRGEVYFKAFGNPSQMVMHDYILTLRLSGSRFVRLNHLLLEMLCLSRQSGKGNFMLIVKGMAEKDIELVRIIKEMQQRGFNVLLVVHAEEATDAYPPEFARWKDLLQEESSGTTIPEGEDGGKLTQTYEKLLMMLLQVACNKWTRRLLNLDWSSIVRHEEIDAETVVYWDMEDFPVTDIVSFNENIRSALGNAGYHGQVSIRAYYGDHKNPPDEELARFTFVSRGSKRGRMHSMLVDMYLLEPDNRSFTPTNLMVITKDMTPADDEDDTGFVYHLQTKNYSCYNVLLAVPDDYQLEKMPFDLTFTAWLWSDLCAGGYPLDDSLVQAPRPPPPPPPPRNCSICVE</sequence>